<comment type="subcellular location">
    <subcellularLocation>
        <location evidence="1">Membrane</location>
        <topology evidence="1">Multi-pass membrane protein</topology>
    </subcellularLocation>
</comment>
<dbReference type="EMBL" id="MU150230">
    <property type="protein sequence ID" value="KAF9469433.1"/>
    <property type="molecule type" value="Genomic_DNA"/>
</dbReference>
<evidence type="ECO:0000256" key="2">
    <source>
        <dbReference type="ARBA" id="ARBA00022692"/>
    </source>
</evidence>
<dbReference type="GO" id="GO:0016020">
    <property type="term" value="C:membrane"/>
    <property type="evidence" value="ECO:0007669"/>
    <property type="project" value="UniProtKB-SubCell"/>
</dbReference>
<evidence type="ECO:0000256" key="6">
    <source>
        <dbReference type="SAM" id="Phobius"/>
    </source>
</evidence>
<dbReference type="Gene3D" id="1.20.1250.20">
    <property type="entry name" value="MFS general substrate transporter like domains"/>
    <property type="match status" value="1"/>
</dbReference>
<keyword evidence="3 6" id="KW-1133">Transmembrane helix</keyword>
<evidence type="ECO:0000313" key="8">
    <source>
        <dbReference type="Proteomes" id="UP000807353"/>
    </source>
</evidence>
<keyword evidence="8" id="KW-1185">Reference proteome</keyword>
<proteinExistence type="predicted"/>
<feature type="transmembrane region" description="Helical" evidence="6">
    <location>
        <begin position="159"/>
        <end position="176"/>
    </location>
</feature>
<feature type="compositionally biased region" description="Low complexity" evidence="5">
    <location>
        <begin position="409"/>
        <end position="434"/>
    </location>
</feature>
<protein>
    <submittedName>
        <fullName evidence="7">Major facilitator superfamily domain-containing protein</fullName>
    </submittedName>
</protein>
<dbReference type="InterPro" id="IPR011701">
    <property type="entry name" value="MFS"/>
</dbReference>
<feature type="transmembrane region" description="Helical" evidence="6">
    <location>
        <begin position="464"/>
        <end position="485"/>
    </location>
</feature>
<dbReference type="OrthoDB" id="3026777at2759"/>
<dbReference type="Pfam" id="PF07690">
    <property type="entry name" value="MFS_1"/>
    <property type="match status" value="1"/>
</dbReference>
<feature type="transmembrane region" description="Helical" evidence="6">
    <location>
        <begin position="522"/>
        <end position="544"/>
    </location>
</feature>
<feature type="region of interest" description="Disordered" evidence="5">
    <location>
        <begin position="588"/>
        <end position="612"/>
    </location>
</feature>
<accession>A0A9P6CRB0</accession>
<feature type="transmembrane region" description="Helical" evidence="6">
    <location>
        <begin position="334"/>
        <end position="353"/>
    </location>
</feature>
<feature type="transmembrane region" description="Helical" evidence="6">
    <location>
        <begin position="188"/>
        <end position="215"/>
    </location>
</feature>
<sequence length="612" mass="64534">MSSPSSPLLAPQPEGLVLPDGPITKPAAELLSDLVQHPCPTTSNGDEPSGIHATRPWYKTPSPHWLLVLLPFATIAASTTWAPRIEIYTQLVCAVHKPDIYDKHLLLSATVPSRCAADPIVQAEVAKLTSVILTCSGVLACVTTGWWGAFSDRHGRTRVMGISIVGLLLTDFNFIFTTRFWPHLPGGYWFLVVGPLVEGTLGGFVSAVASMHAYLADTTTPATRSRVFSLSLGLIFTGMAIGPTLGSLLIRTTGQTISVFYAAGSAHLIYALAIWFVVPESRAFADRQISRAKYAAEGVAQAAWRRMFGFLTPLAVFWPARPQNGSPLKARRDWSLLLLALSYGLTISIMGSYPYKFQYAAAAFGWSTEIIGYWVSLIGAARAVFLTVILPLVIKLFFTPRAAPAPVASSPQSSFTPSETQPLLSPSSPSASTSKRTAQPPVHVQKHTATFDLRLAQASLLIEFIAYVLMGLSTTSGSFTAASLLGATGAGFNPAVQTVALGMFLGMTGAGTGEGSGESGRLFGALSVVQALCSQILGPAGYGLVYMKTAGTFPRAIFLVSGGTVGLALGLLAFVKLRQVGEDVEERGAGTGAGMGGAGAEMEEGDREGTGV</sequence>
<feature type="transmembrane region" description="Helical" evidence="6">
    <location>
        <begin position="491"/>
        <end position="510"/>
    </location>
</feature>
<feature type="transmembrane region" description="Helical" evidence="6">
    <location>
        <begin position="227"/>
        <end position="250"/>
    </location>
</feature>
<evidence type="ECO:0000256" key="1">
    <source>
        <dbReference type="ARBA" id="ARBA00004141"/>
    </source>
</evidence>
<dbReference type="AlphaFoldDB" id="A0A9P6CRB0"/>
<name>A0A9P6CRB0_9AGAR</name>
<reference evidence="7" key="1">
    <citation type="submission" date="2020-11" db="EMBL/GenBank/DDBJ databases">
        <authorList>
            <consortium name="DOE Joint Genome Institute"/>
            <person name="Ahrendt S."/>
            <person name="Riley R."/>
            <person name="Andreopoulos W."/>
            <person name="Labutti K."/>
            <person name="Pangilinan J."/>
            <person name="Ruiz-Duenas F.J."/>
            <person name="Barrasa J.M."/>
            <person name="Sanchez-Garcia M."/>
            <person name="Camarero S."/>
            <person name="Miyauchi S."/>
            <person name="Serrano A."/>
            <person name="Linde D."/>
            <person name="Babiker R."/>
            <person name="Drula E."/>
            <person name="Ayuso-Fernandez I."/>
            <person name="Pacheco R."/>
            <person name="Padilla G."/>
            <person name="Ferreira P."/>
            <person name="Barriuso J."/>
            <person name="Kellner H."/>
            <person name="Castanera R."/>
            <person name="Alfaro M."/>
            <person name="Ramirez L."/>
            <person name="Pisabarro A.G."/>
            <person name="Kuo A."/>
            <person name="Tritt A."/>
            <person name="Lipzen A."/>
            <person name="He G."/>
            <person name="Yan M."/>
            <person name="Ng V."/>
            <person name="Cullen D."/>
            <person name="Martin F."/>
            <person name="Rosso M.-N."/>
            <person name="Henrissat B."/>
            <person name="Hibbett D."/>
            <person name="Martinez A.T."/>
            <person name="Grigoriev I.V."/>
        </authorList>
    </citation>
    <scope>NUCLEOTIDE SEQUENCE</scope>
    <source>
        <strain evidence="7">CBS 247.69</strain>
    </source>
</reference>
<dbReference type="Proteomes" id="UP000807353">
    <property type="component" value="Unassembled WGS sequence"/>
</dbReference>
<evidence type="ECO:0000256" key="4">
    <source>
        <dbReference type="ARBA" id="ARBA00023136"/>
    </source>
</evidence>
<dbReference type="GO" id="GO:0022857">
    <property type="term" value="F:transmembrane transporter activity"/>
    <property type="evidence" value="ECO:0007669"/>
    <property type="project" value="InterPro"/>
</dbReference>
<gene>
    <name evidence="7" type="ORF">BDZ94DRAFT_1207689</name>
</gene>
<keyword evidence="2 6" id="KW-0812">Transmembrane</keyword>
<dbReference type="PANTHER" id="PTHR23507:SF1">
    <property type="entry name" value="FI18259P1-RELATED"/>
    <property type="match status" value="1"/>
</dbReference>
<feature type="region of interest" description="Disordered" evidence="5">
    <location>
        <begin position="409"/>
        <end position="442"/>
    </location>
</feature>
<feature type="transmembrane region" description="Helical" evidence="6">
    <location>
        <begin position="256"/>
        <end position="278"/>
    </location>
</feature>
<organism evidence="7 8">
    <name type="scientific">Collybia nuda</name>
    <dbReference type="NCBI Taxonomy" id="64659"/>
    <lineage>
        <taxon>Eukaryota</taxon>
        <taxon>Fungi</taxon>
        <taxon>Dikarya</taxon>
        <taxon>Basidiomycota</taxon>
        <taxon>Agaricomycotina</taxon>
        <taxon>Agaricomycetes</taxon>
        <taxon>Agaricomycetidae</taxon>
        <taxon>Agaricales</taxon>
        <taxon>Tricholomatineae</taxon>
        <taxon>Clitocybaceae</taxon>
        <taxon>Collybia</taxon>
    </lineage>
</organism>
<feature type="compositionally biased region" description="Gly residues" evidence="5">
    <location>
        <begin position="589"/>
        <end position="599"/>
    </location>
</feature>
<evidence type="ECO:0000256" key="3">
    <source>
        <dbReference type="ARBA" id="ARBA00022989"/>
    </source>
</evidence>
<feature type="transmembrane region" description="Helical" evidence="6">
    <location>
        <begin position="128"/>
        <end position="147"/>
    </location>
</feature>
<comment type="caution">
    <text evidence="7">The sequence shown here is derived from an EMBL/GenBank/DDBJ whole genome shotgun (WGS) entry which is preliminary data.</text>
</comment>
<feature type="transmembrane region" description="Helical" evidence="6">
    <location>
        <begin position="373"/>
        <end position="394"/>
    </location>
</feature>
<evidence type="ECO:0000256" key="5">
    <source>
        <dbReference type="SAM" id="MobiDB-lite"/>
    </source>
</evidence>
<feature type="transmembrane region" description="Helical" evidence="6">
    <location>
        <begin position="556"/>
        <end position="575"/>
    </location>
</feature>
<keyword evidence="4 6" id="KW-0472">Membrane</keyword>
<dbReference type="PANTHER" id="PTHR23507">
    <property type="entry name" value="ZGC:174356"/>
    <property type="match status" value="1"/>
</dbReference>
<evidence type="ECO:0000313" key="7">
    <source>
        <dbReference type="EMBL" id="KAF9469433.1"/>
    </source>
</evidence>
<dbReference type="InterPro" id="IPR036259">
    <property type="entry name" value="MFS_trans_sf"/>
</dbReference>
<dbReference type="SUPFAM" id="SSF103473">
    <property type="entry name" value="MFS general substrate transporter"/>
    <property type="match status" value="1"/>
</dbReference>